<feature type="region of interest" description="Disordered" evidence="1">
    <location>
        <begin position="1"/>
        <end position="20"/>
    </location>
</feature>
<gene>
    <name evidence="2" type="ORF">C2845_PM09G16720</name>
</gene>
<feature type="compositionally biased region" description="Polar residues" evidence="1">
    <location>
        <begin position="1"/>
        <end position="10"/>
    </location>
</feature>
<proteinExistence type="predicted"/>
<protein>
    <submittedName>
        <fullName evidence="2">Uncharacterized protein</fullName>
    </submittedName>
</protein>
<dbReference type="AlphaFoldDB" id="A0A3L6RXC6"/>
<evidence type="ECO:0000313" key="3">
    <source>
        <dbReference type="Proteomes" id="UP000275267"/>
    </source>
</evidence>
<accession>A0A3L6RXC6</accession>
<keyword evidence="3" id="KW-1185">Reference proteome</keyword>
<organism evidence="2 3">
    <name type="scientific">Panicum miliaceum</name>
    <name type="common">Proso millet</name>
    <name type="synonym">Broomcorn millet</name>
    <dbReference type="NCBI Taxonomy" id="4540"/>
    <lineage>
        <taxon>Eukaryota</taxon>
        <taxon>Viridiplantae</taxon>
        <taxon>Streptophyta</taxon>
        <taxon>Embryophyta</taxon>
        <taxon>Tracheophyta</taxon>
        <taxon>Spermatophyta</taxon>
        <taxon>Magnoliopsida</taxon>
        <taxon>Liliopsida</taxon>
        <taxon>Poales</taxon>
        <taxon>Poaceae</taxon>
        <taxon>PACMAD clade</taxon>
        <taxon>Panicoideae</taxon>
        <taxon>Panicodae</taxon>
        <taxon>Paniceae</taxon>
        <taxon>Panicinae</taxon>
        <taxon>Panicum</taxon>
        <taxon>Panicum sect. Panicum</taxon>
    </lineage>
</organism>
<evidence type="ECO:0000313" key="2">
    <source>
        <dbReference type="EMBL" id="RLN11621.1"/>
    </source>
</evidence>
<sequence length="120" mass="12983">MASGASQRQQAEYIASSRPRRRRLLRRPEGRCRPCAGASHARPRCSPAAALAATTAASVRCGQCLVSSLPGNVSSRQCPPYFMAIHQYLSPVALRCRFQGSDARTSVAHGLPASRRVWSC</sequence>
<dbReference type="EMBL" id="PQIB02000006">
    <property type="protein sequence ID" value="RLN11621.1"/>
    <property type="molecule type" value="Genomic_DNA"/>
</dbReference>
<comment type="caution">
    <text evidence="2">The sequence shown here is derived from an EMBL/GenBank/DDBJ whole genome shotgun (WGS) entry which is preliminary data.</text>
</comment>
<name>A0A3L6RXC6_PANMI</name>
<reference evidence="3" key="1">
    <citation type="journal article" date="2019" name="Nat. Commun.">
        <title>The genome of broomcorn millet.</title>
        <authorList>
            <person name="Zou C."/>
            <person name="Miki D."/>
            <person name="Li D."/>
            <person name="Tang Q."/>
            <person name="Xiao L."/>
            <person name="Rajput S."/>
            <person name="Deng P."/>
            <person name="Jia W."/>
            <person name="Huang R."/>
            <person name="Zhang M."/>
            <person name="Sun Y."/>
            <person name="Hu J."/>
            <person name="Fu X."/>
            <person name="Schnable P.S."/>
            <person name="Li F."/>
            <person name="Zhang H."/>
            <person name="Feng B."/>
            <person name="Zhu X."/>
            <person name="Liu R."/>
            <person name="Schnable J.C."/>
            <person name="Zhu J.-K."/>
            <person name="Zhang H."/>
        </authorList>
    </citation>
    <scope>NUCLEOTIDE SEQUENCE [LARGE SCALE GENOMIC DNA]</scope>
</reference>
<dbReference type="Proteomes" id="UP000275267">
    <property type="component" value="Unassembled WGS sequence"/>
</dbReference>
<evidence type="ECO:0000256" key="1">
    <source>
        <dbReference type="SAM" id="MobiDB-lite"/>
    </source>
</evidence>